<sequence>MDKNHQLKEEDLEFVRSFFTDFGMLTEKDIRDFISLASKKYLEKSEKFVAQDQVSKEIGFVLSGILRSFHSDKNGNETTFCFSFPNSLVTSYSSYITGNGAMENIQAITSVELLVVSKEKWMELIKRSANWIDFLRQMAEFEYVALEKRVYQFQRDSASERYKDLVSRYPEYLKKIPLHYLASYLGITQRHLSRIRKNFAL</sequence>
<evidence type="ECO:0000259" key="1">
    <source>
        <dbReference type="Pfam" id="PF00027"/>
    </source>
</evidence>
<gene>
    <name evidence="2" type="ORF">D0X99_16610</name>
</gene>
<feature type="domain" description="Cyclic nucleotide-binding" evidence="1">
    <location>
        <begin position="40"/>
        <end position="127"/>
    </location>
</feature>
<dbReference type="InterPro" id="IPR014710">
    <property type="entry name" value="RmlC-like_jellyroll"/>
</dbReference>
<dbReference type="RefSeq" id="WP_119479030.1">
    <property type="nucleotide sequence ID" value="NZ_QXML01000009.1"/>
</dbReference>
<keyword evidence="3" id="KW-1185">Reference proteome</keyword>
<dbReference type="Proteomes" id="UP000283522">
    <property type="component" value="Unassembled WGS sequence"/>
</dbReference>
<dbReference type="Pfam" id="PF00027">
    <property type="entry name" value="cNMP_binding"/>
    <property type="match status" value="1"/>
</dbReference>
<dbReference type="InterPro" id="IPR000595">
    <property type="entry name" value="cNMP-bd_dom"/>
</dbReference>
<name>A0A418PNJ4_9BACT</name>
<dbReference type="InterPro" id="IPR018490">
    <property type="entry name" value="cNMP-bd_dom_sf"/>
</dbReference>
<protein>
    <submittedName>
        <fullName evidence="2">Crp/Fnr family transcriptional regulator</fullName>
    </submittedName>
</protein>
<comment type="caution">
    <text evidence="2">The sequence shown here is derived from an EMBL/GenBank/DDBJ whole genome shotgun (WGS) entry which is preliminary data.</text>
</comment>
<dbReference type="OrthoDB" id="663011at2"/>
<organism evidence="2 3">
    <name type="scientific">Algoriphagus lacus</name>
    <dbReference type="NCBI Taxonomy" id="2056311"/>
    <lineage>
        <taxon>Bacteria</taxon>
        <taxon>Pseudomonadati</taxon>
        <taxon>Bacteroidota</taxon>
        <taxon>Cytophagia</taxon>
        <taxon>Cytophagales</taxon>
        <taxon>Cyclobacteriaceae</taxon>
        <taxon>Algoriphagus</taxon>
    </lineage>
</organism>
<evidence type="ECO:0000313" key="2">
    <source>
        <dbReference type="EMBL" id="RIW13445.1"/>
    </source>
</evidence>
<accession>A0A418PNJ4</accession>
<dbReference type="AlphaFoldDB" id="A0A418PNJ4"/>
<reference evidence="2 3" key="1">
    <citation type="submission" date="2018-09" db="EMBL/GenBank/DDBJ databases">
        <authorList>
            <person name="Wang X."/>
            <person name="Du Z."/>
        </authorList>
    </citation>
    <scope>NUCLEOTIDE SEQUENCE [LARGE SCALE GENOMIC DNA]</scope>
    <source>
        <strain evidence="2 3">N3</strain>
    </source>
</reference>
<dbReference type="SUPFAM" id="SSF51206">
    <property type="entry name" value="cAMP-binding domain-like"/>
    <property type="match status" value="1"/>
</dbReference>
<dbReference type="EMBL" id="QXML01000009">
    <property type="protein sequence ID" value="RIW13445.1"/>
    <property type="molecule type" value="Genomic_DNA"/>
</dbReference>
<proteinExistence type="predicted"/>
<evidence type="ECO:0000313" key="3">
    <source>
        <dbReference type="Proteomes" id="UP000283522"/>
    </source>
</evidence>
<dbReference type="Gene3D" id="2.60.120.10">
    <property type="entry name" value="Jelly Rolls"/>
    <property type="match status" value="1"/>
</dbReference>